<dbReference type="AlphaFoldDB" id="A0A194XF43"/>
<dbReference type="Proteomes" id="UP000070700">
    <property type="component" value="Unassembled WGS sequence"/>
</dbReference>
<accession>A0A194XF43</accession>
<dbReference type="EMBL" id="KQ947412">
    <property type="protein sequence ID" value="KUJ18754.1"/>
    <property type="molecule type" value="Genomic_DNA"/>
</dbReference>
<reference evidence="1 2" key="1">
    <citation type="submission" date="2015-10" db="EMBL/GenBank/DDBJ databases">
        <title>Full genome of DAOMC 229536 Phialocephala scopiformis, a fungal endophyte of spruce producing the potent anti-insectan compound rugulosin.</title>
        <authorList>
            <consortium name="DOE Joint Genome Institute"/>
            <person name="Walker A.K."/>
            <person name="Frasz S.L."/>
            <person name="Seifert K.A."/>
            <person name="Miller J.D."/>
            <person name="Mondo S.J."/>
            <person name="Labutti K."/>
            <person name="Lipzen A."/>
            <person name="Dockter R."/>
            <person name="Kennedy M."/>
            <person name="Grigoriev I.V."/>
            <person name="Spatafora J.W."/>
        </authorList>
    </citation>
    <scope>NUCLEOTIDE SEQUENCE [LARGE SCALE GENOMIC DNA]</scope>
    <source>
        <strain evidence="1 2">CBS 120377</strain>
    </source>
</reference>
<organism evidence="1 2">
    <name type="scientific">Mollisia scopiformis</name>
    <name type="common">Conifer needle endophyte fungus</name>
    <name type="synonym">Phialocephala scopiformis</name>
    <dbReference type="NCBI Taxonomy" id="149040"/>
    <lineage>
        <taxon>Eukaryota</taxon>
        <taxon>Fungi</taxon>
        <taxon>Dikarya</taxon>
        <taxon>Ascomycota</taxon>
        <taxon>Pezizomycotina</taxon>
        <taxon>Leotiomycetes</taxon>
        <taxon>Helotiales</taxon>
        <taxon>Mollisiaceae</taxon>
        <taxon>Mollisia</taxon>
    </lineage>
</organism>
<gene>
    <name evidence="1" type="ORF">LY89DRAFT_504347</name>
</gene>
<evidence type="ECO:0000313" key="2">
    <source>
        <dbReference type="Proteomes" id="UP000070700"/>
    </source>
</evidence>
<dbReference type="GeneID" id="28817720"/>
<keyword evidence="2" id="KW-1185">Reference proteome</keyword>
<protein>
    <submittedName>
        <fullName evidence="1">Uncharacterized protein</fullName>
    </submittedName>
</protein>
<evidence type="ECO:0000313" key="1">
    <source>
        <dbReference type="EMBL" id="KUJ18754.1"/>
    </source>
</evidence>
<name>A0A194XF43_MOLSC</name>
<sequence length="79" mass="9036">MIWFQSIEEKLYCTTILSMVNLALLDIQSIFEYIYLKHWALRNPGNAPLRRKASTCTYVLVRKSVTASVNGDTATTLHD</sequence>
<dbReference type="RefSeq" id="XP_018073109.1">
    <property type="nucleotide sequence ID" value="XM_018207994.1"/>
</dbReference>
<dbReference type="InParanoid" id="A0A194XF43"/>
<dbReference type="KEGG" id="psco:LY89DRAFT_504347"/>
<proteinExistence type="predicted"/>